<keyword evidence="2" id="KW-1185">Reference proteome</keyword>
<evidence type="ECO:0000313" key="3">
    <source>
        <dbReference type="RefSeq" id="XP_027772771.1"/>
    </source>
</evidence>
<proteinExistence type="predicted"/>
<dbReference type="RefSeq" id="XP_027772771.1">
    <property type="nucleotide sequence ID" value="XM_027916970.1"/>
</dbReference>
<feature type="compositionally biased region" description="Low complexity" evidence="1">
    <location>
        <begin position="81"/>
        <end position="93"/>
    </location>
</feature>
<dbReference type="Proteomes" id="UP000694930">
    <property type="component" value="Chromosome 5"/>
</dbReference>
<evidence type="ECO:0000313" key="2">
    <source>
        <dbReference type="Proteomes" id="UP000694930"/>
    </source>
</evidence>
<evidence type="ECO:0000256" key="1">
    <source>
        <dbReference type="SAM" id="MobiDB-lite"/>
    </source>
</evidence>
<reference evidence="3" key="2">
    <citation type="submission" date="2025-08" db="UniProtKB">
        <authorList>
            <consortium name="RefSeq"/>
        </authorList>
    </citation>
    <scope>IDENTIFICATION</scope>
</reference>
<organism evidence="2 3">
    <name type="scientific">Solanum pennellii</name>
    <name type="common">Tomato</name>
    <name type="synonym">Lycopersicon pennellii</name>
    <dbReference type="NCBI Taxonomy" id="28526"/>
    <lineage>
        <taxon>Eukaryota</taxon>
        <taxon>Viridiplantae</taxon>
        <taxon>Streptophyta</taxon>
        <taxon>Embryophyta</taxon>
        <taxon>Tracheophyta</taxon>
        <taxon>Spermatophyta</taxon>
        <taxon>Magnoliopsida</taxon>
        <taxon>eudicotyledons</taxon>
        <taxon>Gunneridae</taxon>
        <taxon>Pentapetalae</taxon>
        <taxon>asterids</taxon>
        <taxon>lamiids</taxon>
        <taxon>Solanales</taxon>
        <taxon>Solanaceae</taxon>
        <taxon>Solanoideae</taxon>
        <taxon>Solaneae</taxon>
        <taxon>Solanum</taxon>
        <taxon>Solanum subgen. Lycopersicon</taxon>
    </lineage>
</organism>
<name>A0ABM1VAK3_SOLPN</name>
<feature type="region of interest" description="Disordered" evidence="1">
    <location>
        <begin position="60"/>
        <end position="97"/>
    </location>
</feature>
<accession>A0ABM1VAK3</accession>
<gene>
    <name evidence="3" type="primary">LOC114077240</name>
</gene>
<sequence>MSKPNTLRRFTRGYTTAMELEKKSNDELVRSSPSKRKVVSTVKAIGKKCYKRRKVNNSVPDMIGEPVVNEEQDEVSEELHSSSISSSSSSSSSWCVKPRDDFDLSQKSSSRDLVTLMSVCCIKSI</sequence>
<protein>
    <submittedName>
        <fullName evidence="3">Uncharacterized protein LOC114077240</fullName>
    </submittedName>
</protein>
<reference evidence="2" key="1">
    <citation type="journal article" date="2014" name="Nat. Genet.">
        <title>The genome of the stress-tolerant wild tomato species Solanum pennellii.</title>
        <authorList>
            <person name="Bolger A."/>
            <person name="Scossa F."/>
            <person name="Bolger M.E."/>
            <person name="Lanz C."/>
            <person name="Maumus F."/>
            <person name="Tohge T."/>
            <person name="Quesneville H."/>
            <person name="Alseekh S."/>
            <person name="Sorensen I."/>
            <person name="Lichtenstein G."/>
            <person name="Fich E.A."/>
            <person name="Conte M."/>
            <person name="Keller H."/>
            <person name="Schneeberger K."/>
            <person name="Schwacke R."/>
            <person name="Ofner I."/>
            <person name="Vrebalov J."/>
            <person name="Xu Y."/>
            <person name="Osorio S."/>
            <person name="Aflitos S.A."/>
            <person name="Schijlen E."/>
            <person name="Jimenez-Gomez J.M."/>
            <person name="Ryngajllo M."/>
            <person name="Kimura S."/>
            <person name="Kumar R."/>
            <person name="Koenig D."/>
            <person name="Headland L.R."/>
            <person name="Maloof J.N."/>
            <person name="Sinha N."/>
            <person name="van Ham R.C."/>
            <person name="Lankhorst R.K."/>
            <person name="Mao L."/>
            <person name="Vogel A."/>
            <person name="Arsova B."/>
            <person name="Panstruga R."/>
            <person name="Fei Z."/>
            <person name="Rose J.K."/>
            <person name="Zamir D."/>
            <person name="Carrari F."/>
            <person name="Giovannoni J.J."/>
            <person name="Weigel D."/>
            <person name="Usadel B."/>
            <person name="Fernie A.R."/>
        </authorList>
    </citation>
    <scope>NUCLEOTIDE SEQUENCE [LARGE SCALE GENOMIC DNA]</scope>
    <source>
        <strain evidence="2">cv. LA0716</strain>
    </source>
</reference>
<dbReference type="GeneID" id="114077240"/>